<protein>
    <recommendedName>
        <fullName evidence="2">chitinase</fullName>
        <ecNumber evidence="2">3.2.1.14</ecNumber>
    </recommendedName>
</protein>
<dbReference type="EMBL" id="QICS01000007">
    <property type="protein sequence ID" value="PXV89131.1"/>
    <property type="molecule type" value="Genomic_DNA"/>
</dbReference>
<evidence type="ECO:0000313" key="11">
    <source>
        <dbReference type="Proteomes" id="UP000247523"/>
    </source>
</evidence>
<dbReference type="EC" id="3.2.1.14" evidence="2"/>
<keyword evidence="4" id="KW-0146">Chitin degradation</keyword>
<evidence type="ECO:0000256" key="6">
    <source>
        <dbReference type="RuleBase" id="RU000489"/>
    </source>
</evidence>
<comment type="catalytic activity">
    <reaction evidence="1">
        <text>Random endo-hydrolysis of N-acetyl-beta-D-glucosaminide (1-&gt;4)-beta-linkages in chitin and chitodextrins.</text>
        <dbReference type="EC" id="3.2.1.14"/>
    </reaction>
</comment>
<organism evidence="10 11">
    <name type="scientific">Lachnotalea glycerini</name>
    <dbReference type="NCBI Taxonomy" id="1763509"/>
    <lineage>
        <taxon>Bacteria</taxon>
        <taxon>Bacillati</taxon>
        <taxon>Bacillota</taxon>
        <taxon>Clostridia</taxon>
        <taxon>Lachnospirales</taxon>
        <taxon>Lachnospiraceae</taxon>
        <taxon>Lachnotalea</taxon>
    </lineage>
</organism>
<evidence type="ECO:0000256" key="3">
    <source>
        <dbReference type="ARBA" id="ARBA00022801"/>
    </source>
</evidence>
<evidence type="ECO:0000256" key="7">
    <source>
        <dbReference type="RuleBase" id="RU004453"/>
    </source>
</evidence>
<dbReference type="SMART" id="SM00636">
    <property type="entry name" value="Glyco_18"/>
    <property type="match status" value="1"/>
</dbReference>
<comment type="caution">
    <text evidence="10">The sequence shown here is derived from an EMBL/GenBank/DDBJ whole genome shotgun (WGS) entry which is preliminary data.</text>
</comment>
<name>A0A318ER09_9FIRM</name>
<comment type="similarity">
    <text evidence="7">Belongs to the glycosyl hydrolase 18 family.</text>
</comment>
<evidence type="ECO:0000256" key="2">
    <source>
        <dbReference type="ARBA" id="ARBA00012729"/>
    </source>
</evidence>
<evidence type="ECO:0000259" key="9">
    <source>
        <dbReference type="PROSITE" id="PS51910"/>
    </source>
</evidence>
<feature type="region of interest" description="Disordered" evidence="8">
    <location>
        <begin position="57"/>
        <end position="80"/>
    </location>
</feature>
<dbReference type="InterPro" id="IPR001579">
    <property type="entry name" value="Glyco_hydro_18_chit_AS"/>
</dbReference>
<dbReference type="SUPFAM" id="SSF51445">
    <property type="entry name" value="(Trans)glycosidases"/>
    <property type="match status" value="1"/>
</dbReference>
<evidence type="ECO:0000256" key="1">
    <source>
        <dbReference type="ARBA" id="ARBA00000822"/>
    </source>
</evidence>
<dbReference type="GO" id="GO:0008843">
    <property type="term" value="F:endochitinase activity"/>
    <property type="evidence" value="ECO:0007669"/>
    <property type="project" value="UniProtKB-EC"/>
</dbReference>
<dbReference type="Gene3D" id="3.10.50.10">
    <property type="match status" value="1"/>
</dbReference>
<proteinExistence type="inferred from homology"/>
<keyword evidence="4" id="KW-0119">Carbohydrate metabolism</keyword>
<dbReference type="GO" id="GO:0008061">
    <property type="term" value="F:chitin binding"/>
    <property type="evidence" value="ECO:0007669"/>
    <property type="project" value="InterPro"/>
</dbReference>
<dbReference type="InterPro" id="IPR050314">
    <property type="entry name" value="Glycosyl_Hydrlase_18"/>
</dbReference>
<dbReference type="Pfam" id="PF00704">
    <property type="entry name" value="Glyco_hydro_18"/>
    <property type="match status" value="1"/>
</dbReference>
<dbReference type="InterPro" id="IPR011583">
    <property type="entry name" value="Chitinase_II/V-like_cat"/>
</dbReference>
<feature type="compositionally biased region" description="Low complexity" evidence="8">
    <location>
        <begin position="60"/>
        <end position="80"/>
    </location>
</feature>
<evidence type="ECO:0000256" key="8">
    <source>
        <dbReference type="SAM" id="MobiDB-lite"/>
    </source>
</evidence>
<accession>A0A318ER09</accession>
<dbReference type="CDD" id="cd06548">
    <property type="entry name" value="GH18_chitinase"/>
    <property type="match status" value="1"/>
</dbReference>
<gene>
    <name evidence="10" type="ORF">C8E03_107108</name>
</gene>
<dbReference type="SUPFAM" id="SSF54556">
    <property type="entry name" value="Chitinase insertion domain"/>
    <property type="match status" value="1"/>
</dbReference>
<evidence type="ECO:0000256" key="4">
    <source>
        <dbReference type="ARBA" id="ARBA00023024"/>
    </source>
</evidence>
<dbReference type="InterPro" id="IPR001223">
    <property type="entry name" value="Glyco_hydro18_cat"/>
</dbReference>
<dbReference type="PROSITE" id="PS01095">
    <property type="entry name" value="GH18_1"/>
    <property type="match status" value="1"/>
</dbReference>
<dbReference type="InterPro" id="IPR017853">
    <property type="entry name" value="GH"/>
</dbReference>
<dbReference type="Gene3D" id="3.20.20.80">
    <property type="entry name" value="Glycosidases"/>
    <property type="match status" value="1"/>
</dbReference>
<dbReference type="GO" id="GO:0005975">
    <property type="term" value="P:carbohydrate metabolic process"/>
    <property type="evidence" value="ECO:0007669"/>
    <property type="project" value="InterPro"/>
</dbReference>
<dbReference type="AlphaFoldDB" id="A0A318ER09"/>
<keyword evidence="5 6" id="KW-0326">Glycosidase</keyword>
<sequence length="435" mass="48679">MKKHISQAPLLTLLLVILTIVYSPFANVVYAKQTDNASINYQYYFKAKDVKQLAPSNKKSNVTTASSNASETSESSDAAVSTDTSSNRVVGYYAAWAAYYSYYPNQINATKLTHINYAFANISSDLKLTLGYPDIDQNNIKLLNSLKNSNPDLKTLISVGGWNWSDKFSDAALTDASRTAFANSCVDFINKYGFDGIDIDWEYPVSGGLATNKTRPADKKNFTLLLQKIREKLDERGTKDNKHYLLSIAGSSDASYLNNVELSKIASYIDYATIMTYDMHGMWDNYTDLHSPLYSNTDTSPQYKASIDSAVNSWINNAFPSNKLVLGIPFYGYIYSSVNNSNQGLYQSFGGSNSISYQLIKQNYLNKSGYTRYFHSQSKVPWLFNGSVFISYEDTESISYKMDYIKSKNLGGAMAWELSQDPSGELLNAIYSKMK</sequence>
<evidence type="ECO:0000256" key="5">
    <source>
        <dbReference type="ARBA" id="ARBA00023295"/>
    </source>
</evidence>
<keyword evidence="4" id="KW-0624">Polysaccharide degradation</keyword>
<feature type="domain" description="GH18" evidence="9">
    <location>
        <begin position="87"/>
        <end position="435"/>
    </location>
</feature>
<reference evidence="10 11" key="1">
    <citation type="submission" date="2018-05" db="EMBL/GenBank/DDBJ databases">
        <title>Genomic Encyclopedia of Type Strains, Phase IV (KMG-IV): sequencing the most valuable type-strain genomes for metagenomic binning, comparative biology and taxonomic classification.</title>
        <authorList>
            <person name="Goeker M."/>
        </authorList>
    </citation>
    <scope>NUCLEOTIDE SEQUENCE [LARGE SCALE GENOMIC DNA]</scope>
    <source>
        <strain evidence="10 11">DSM 28816</strain>
    </source>
</reference>
<dbReference type="PROSITE" id="PS51910">
    <property type="entry name" value="GH18_2"/>
    <property type="match status" value="1"/>
</dbReference>
<evidence type="ECO:0000313" key="10">
    <source>
        <dbReference type="EMBL" id="PXV89131.1"/>
    </source>
</evidence>
<dbReference type="PANTHER" id="PTHR11177">
    <property type="entry name" value="CHITINASE"/>
    <property type="match status" value="1"/>
</dbReference>
<dbReference type="Proteomes" id="UP000247523">
    <property type="component" value="Unassembled WGS sequence"/>
</dbReference>
<dbReference type="GO" id="GO:0006032">
    <property type="term" value="P:chitin catabolic process"/>
    <property type="evidence" value="ECO:0007669"/>
    <property type="project" value="UniProtKB-KW"/>
</dbReference>
<keyword evidence="3 6" id="KW-0378">Hydrolase</keyword>
<dbReference type="InterPro" id="IPR029070">
    <property type="entry name" value="Chitinase_insertion_sf"/>
</dbReference>
<dbReference type="PANTHER" id="PTHR11177:SF317">
    <property type="entry name" value="CHITINASE 12-RELATED"/>
    <property type="match status" value="1"/>
</dbReference>